<evidence type="ECO:0000313" key="1">
    <source>
        <dbReference type="EMBL" id="TWT96772.1"/>
    </source>
</evidence>
<dbReference type="Gene3D" id="2.60.120.200">
    <property type="match status" value="1"/>
</dbReference>
<proteinExistence type="predicted"/>
<sequence>MASYQQVLDDAVAYWRLSEAAGTVAADDAGAHSATLQGGLVFGADSTIGPRGWMPNALQLDGVADCLTIPSQVTLGLGVDHTYSLWWKASSPAPWSPQVLIETGGTTHCSLVHLAGSEVYFVAARNSVVSYASAPAPTEGAWRHLAAVHRDASLEIFLDGVLVGAAIPSDAWVVSGANNGAIGAVDDGQWVGGSIANARTCYFAGAIAGVAIIDRALTGDEVAELYAGPEPVATGVPELSGSFRIGEAHSVSASAWDAQNNGELAVSTVLQLSPDGSTGWQDVPATLGLPHFSMPMAASGHWARVAAVATNDGGASDPAFGAAMEVLPARTPAHALTQATASAGALTGLACPSGGSQANMILPGGNAS</sequence>
<dbReference type="AlphaFoldDB" id="A0A5C6A9S9"/>
<dbReference type="Pfam" id="PF13385">
    <property type="entry name" value="Laminin_G_3"/>
    <property type="match status" value="1"/>
</dbReference>
<comment type="caution">
    <text evidence="1">The sequence shown here is derived from an EMBL/GenBank/DDBJ whole genome shotgun (WGS) entry which is preliminary data.</text>
</comment>
<dbReference type="EMBL" id="SJPR01000003">
    <property type="protein sequence ID" value="TWT96772.1"/>
    <property type="molecule type" value="Genomic_DNA"/>
</dbReference>
<dbReference type="OrthoDB" id="259433at2"/>
<dbReference type="SUPFAM" id="SSF49899">
    <property type="entry name" value="Concanavalin A-like lectins/glucanases"/>
    <property type="match status" value="1"/>
</dbReference>
<protein>
    <recommendedName>
        <fullName evidence="3">LamG-like jellyroll fold domain-containing protein</fullName>
    </recommendedName>
</protein>
<dbReference type="InterPro" id="IPR013320">
    <property type="entry name" value="ConA-like_dom_sf"/>
</dbReference>
<dbReference type="Proteomes" id="UP000317421">
    <property type="component" value="Unassembled WGS sequence"/>
</dbReference>
<keyword evidence="2" id="KW-1185">Reference proteome</keyword>
<organism evidence="1 2">
    <name type="scientific">Botrimarina colliarenosi</name>
    <dbReference type="NCBI Taxonomy" id="2528001"/>
    <lineage>
        <taxon>Bacteria</taxon>
        <taxon>Pseudomonadati</taxon>
        <taxon>Planctomycetota</taxon>
        <taxon>Planctomycetia</taxon>
        <taxon>Pirellulales</taxon>
        <taxon>Lacipirellulaceae</taxon>
        <taxon>Botrimarina</taxon>
    </lineage>
</organism>
<accession>A0A5C6A9S9</accession>
<reference evidence="1 2" key="1">
    <citation type="submission" date="2019-02" db="EMBL/GenBank/DDBJ databases">
        <title>Deep-cultivation of Planctomycetes and their phenomic and genomic characterization uncovers novel biology.</title>
        <authorList>
            <person name="Wiegand S."/>
            <person name="Jogler M."/>
            <person name="Boedeker C."/>
            <person name="Pinto D."/>
            <person name="Vollmers J."/>
            <person name="Rivas-Marin E."/>
            <person name="Kohn T."/>
            <person name="Peeters S.H."/>
            <person name="Heuer A."/>
            <person name="Rast P."/>
            <person name="Oberbeckmann S."/>
            <person name="Bunk B."/>
            <person name="Jeske O."/>
            <person name="Meyerdierks A."/>
            <person name="Storesund J.E."/>
            <person name="Kallscheuer N."/>
            <person name="Luecker S."/>
            <person name="Lage O.M."/>
            <person name="Pohl T."/>
            <person name="Merkel B.J."/>
            <person name="Hornburger P."/>
            <person name="Mueller R.-W."/>
            <person name="Bruemmer F."/>
            <person name="Labrenz M."/>
            <person name="Spormann A.M."/>
            <person name="Op Den Camp H."/>
            <person name="Overmann J."/>
            <person name="Amann R."/>
            <person name="Jetten M.S.M."/>
            <person name="Mascher T."/>
            <person name="Medema M.H."/>
            <person name="Devos D.P."/>
            <person name="Kaster A.-K."/>
            <person name="Ovreas L."/>
            <person name="Rohde M."/>
            <person name="Galperin M.Y."/>
            <person name="Jogler C."/>
        </authorList>
    </citation>
    <scope>NUCLEOTIDE SEQUENCE [LARGE SCALE GENOMIC DNA]</scope>
    <source>
        <strain evidence="1 2">Pla108</strain>
    </source>
</reference>
<dbReference type="RefSeq" id="WP_146445278.1">
    <property type="nucleotide sequence ID" value="NZ_SJPR01000003.1"/>
</dbReference>
<gene>
    <name evidence="1" type="ORF">Pla108_25460</name>
</gene>
<evidence type="ECO:0000313" key="2">
    <source>
        <dbReference type="Proteomes" id="UP000317421"/>
    </source>
</evidence>
<name>A0A5C6A9S9_9BACT</name>
<evidence type="ECO:0008006" key="3">
    <source>
        <dbReference type="Google" id="ProtNLM"/>
    </source>
</evidence>